<comment type="caution">
    <text evidence="2">The sequence shown here is derived from an EMBL/GenBank/DDBJ whole genome shotgun (WGS) entry which is preliminary data.</text>
</comment>
<dbReference type="Proteomes" id="UP000636479">
    <property type="component" value="Unassembled WGS sequence"/>
</dbReference>
<protein>
    <submittedName>
        <fullName evidence="2">Uncharacterized protein</fullName>
    </submittedName>
</protein>
<dbReference type="EMBL" id="JACAZF010000012">
    <property type="protein sequence ID" value="KAF7292011.1"/>
    <property type="molecule type" value="Genomic_DNA"/>
</dbReference>
<evidence type="ECO:0000313" key="2">
    <source>
        <dbReference type="EMBL" id="KAF7292011.1"/>
    </source>
</evidence>
<sequence length="178" mass="18216">MRLSRSLFTVVAALGLPGIASAAVTPVVEDWKIALGWNQTILPASSFGKSVGSFTPPAGFESAPAALATTNNLAVSSAIGKPGGTFICQDTIWGGVCGYAVQPLNECILLESPWLKTISSFGPDPGATCFAFASGDCNSGNAQWSFTFPGDDTGGLATTTPWNDKLTSFACVASQSVA</sequence>
<dbReference type="GeneID" id="59351286"/>
<dbReference type="RefSeq" id="XP_037214738.1">
    <property type="nucleotide sequence ID" value="XM_037368770.1"/>
</dbReference>
<evidence type="ECO:0000256" key="1">
    <source>
        <dbReference type="SAM" id="SignalP"/>
    </source>
</evidence>
<name>A0A8H6S3E3_9AGAR</name>
<keyword evidence="1" id="KW-0732">Signal</keyword>
<gene>
    <name evidence="2" type="ORF">MIND_01226800</name>
</gene>
<evidence type="ECO:0000313" key="3">
    <source>
        <dbReference type="Proteomes" id="UP000636479"/>
    </source>
</evidence>
<feature type="chain" id="PRO_5034455847" evidence="1">
    <location>
        <begin position="23"/>
        <end position="178"/>
    </location>
</feature>
<feature type="signal peptide" evidence="1">
    <location>
        <begin position="1"/>
        <end position="22"/>
    </location>
</feature>
<organism evidence="2 3">
    <name type="scientific">Mycena indigotica</name>
    <dbReference type="NCBI Taxonomy" id="2126181"/>
    <lineage>
        <taxon>Eukaryota</taxon>
        <taxon>Fungi</taxon>
        <taxon>Dikarya</taxon>
        <taxon>Basidiomycota</taxon>
        <taxon>Agaricomycotina</taxon>
        <taxon>Agaricomycetes</taxon>
        <taxon>Agaricomycetidae</taxon>
        <taxon>Agaricales</taxon>
        <taxon>Marasmiineae</taxon>
        <taxon>Mycenaceae</taxon>
        <taxon>Mycena</taxon>
    </lineage>
</organism>
<proteinExistence type="predicted"/>
<keyword evidence="3" id="KW-1185">Reference proteome</keyword>
<accession>A0A8H6S3E3</accession>
<reference evidence="2" key="1">
    <citation type="submission" date="2020-05" db="EMBL/GenBank/DDBJ databases">
        <title>Mycena genomes resolve the evolution of fungal bioluminescence.</title>
        <authorList>
            <person name="Tsai I.J."/>
        </authorList>
    </citation>
    <scope>NUCLEOTIDE SEQUENCE</scope>
    <source>
        <strain evidence="2">171206Taipei</strain>
    </source>
</reference>
<dbReference type="OrthoDB" id="5401396at2759"/>
<dbReference type="AlphaFoldDB" id="A0A8H6S3E3"/>